<evidence type="ECO:0000313" key="3">
    <source>
        <dbReference type="Proteomes" id="UP000215027"/>
    </source>
</evidence>
<keyword evidence="3" id="KW-1185">Reference proteome</keyword>
<dbReference type="GO" id="GO:0051536">
    <property type="term" value="F:iron-sulfur cluster binding"/>
    <property type="evidence" value="ECO:0007669"/>
    <property type="project" value="InterPro"/>
</dbReference>
<organism evidence="2 3">
    <name type="scientific">Candidatus Promineifilum breve</name>
    <dbReference type="NCBI Taxonomy" id="1806508"/>
    <lineage>
        <taxon>Bacteria</taxon>
        <taxon>Bacillati</taxon>
        <taxon>Chloroflexota</taxon>
        <taxon>Ardenticatenia</taxon>
        <taxon>Candidatus Promineifilales</taxon>
        <taxon>Candidatus Promineifilaceae</taxon>
        <taxon>Candidatus Promineifilum</taxon>
    </lineage>
</organism>
<dbReference type="CDD" id="cd06664">
    <property type="entry name" value="IscU_like"/>
    <property type="match status" value="1"/>
</dbReference>
<proteinExistence type="predicted"/>
<dbReference type="AlphaFoldDB" id="A0A160SXT6"/>
<accession>A0A160SXT6</accession>
<reference evidence="2" key="1">
    <citation type="submission" date="2016-01" db="EMBL/GenBank/DDBJ databases">
        <authorList>
            <person name="Mcilroy J.S."/>
            <person name="Karst M S."/>
            <person name="Albertsen M."/>
        </authorList>
    </citation>
    <scope>NUCLEOTIDE SEQUENCE</scope>
    <source>
        <strain evidence="2">Cfx-K</strain>
    </source>
</reference>
<dbReference type="GO" id="GO:0016226">
    <property type="term" value="P:iron-sulfur cluster assembly"/>
    <property type="evidence" value="ECO:0007669"/>
    <property type="project" value="InterPro"/>
</dbReference>
<dbReference type="GO" id="GO:0005506">
    <property type="term" value="F:iron ion binding"/>
    <property type="evidence" value="ECO:0007669"/>
    <property type="project" value="InterPro"/>
</dbReference>
<dbReference type="SUPFAM" id="SSF82649">
    <property type="entry name" value="SufE/NifU"/>
    <property type="match status" value="1"/>
</dbReference>
<dbReference type="PANTHER" id="PTHR10093">
    <property type="entry name" value="IRON-SULFUR CLUSTER ASSEMBLY ENZYME NIFU HOMOLOG"/>
    <property type="match status" value="1"/>
</dbReference>
<dbReference type="InterPro" id="IPR002871">
    <property type="entry name" value="NIF_FeS_clus_asmbl_NifU_N"/>
</dbReference>
<feature type="domain" description="NIF system FeS cluster assembly NifU N-terminal" evidence="1">
    <location>
        <begin position="6"/>
        <end position="120"/>
    </location>
</feature>
<evidence type="ECO:0000259" key="1">
    <source>
        <dbReference type="Pfam" id="PF01592"/>
    </source>
</evidence>
<dbReference type="OrthoDB" id="9804157at2"/>
<dbReference type="KEGG" id="pbf:CFX0092_A0280"/>
<dbReference type="Gene3D" id="3.90.1010.10">
    <property type="match status" value="1"/>
</dbReference>
<dbReference type="EMBL" id="LN890655">
    <property type="protein sequence ID" value="CUS02161.2"/>
    <property type="molecule type" value="Genomic_DNA"/>
</dbReference>
<protein>
    <submittedName>
        <fullName evidence="2">SUF system FeS assembly protein, NifU family</fullName>
    </submittedName>
</protein>
<evidence type="ECO:0000313" key="2">
    <source>
        <dbReference type="EMBL" id="CUS02161.2"/>
    </source>
</evidence>
<dbReference type="Pfam" id="PF01592">
    <property type="entry name" value="NifU_N"/>
    <property type="match status" value="1"/>
</dbReference>
<gene>
    <name evidence="2" type="ORF">CFX0092_A0280</name>
</gene>
<name>A0A160SXT6_9CHLR</name>
<sequence>MDTSIYREQIIDLYEHPLNYGAVEQPNFTYEEDNPLCGDVIRIDVRLDEQNRVAEVAWSGDGCAISQAAASLLTEEIKGKTLDEIRAFTSEELLALVGVPLSMARVKCALLALKVLKAGAYGIPDPGTMRSHE</sequence>
<dbReference type="Proteomes" id="UP000215027">
    <property type="component" value="Chromosome I"/>
</dbReference>
<dbReference type="RefSeq" id="WP_095041808.1">
    <property type="nucleotide sequence ID" value="NZ_LN890655.1"/>
</dbReference>